<comment type="caution">
    <text evidence="1">The sequence shown here is derived from an EMBL/GenBank/DDBJ whole genome shotgun (WGS) entry which is preliminary data.</text>
</comment>
<dbReference type="EMBL" id="CM042023">
    <property type="protein sequence ID" value="KAI3814372.1"/>
    <property type="molecule type" value="Genomic_DNA"/>
</dbReference>
<proteinExistence type="predicted"/>
<reference evidence="2" key="1">
    <citation type="journal article" date="2022" name="Mol. Ecol. Resour.">
        <title>The genomes of chicory, endive, great burdock and yacon provide insights into Asteraceae palaeo-polyploidization history and plant inulin production.</title>
        <authorList>
            <person name="Fan W."/>
            <person name="Wang S."/>
            <person name="Wang H."/>
            <person name="Wang A."/>
            <person name="Jiang F."/>
            <person name="Liu H."/>
            <person name="Zhao H."/>
            <person name="Xu D."/>
            <person name="Zhang Y."/>
        </authorList>
    </citation>
    <scope>NUCLEOTIDE SEQUENCE [LARGE SCALE GENOMIC DNA]</scope>
    <source>
        <strain evidence="2">cv. Yunnan</strain>
    </source>
</reference>
<evidence type="ECO:0000313" key="2">
    <source>
        <dbReference type="Proteomes" id="UP001056120"/>
    </source>
</evidence>
<protein>
    <submittedName>
        <fullName evidence="1">Uncharacterized protein</fullName>
    </submittedName>
</protein>
<gene>
    <name evidence="1" type="ORF">L1987_19125</name>
</gene>
<keyword evidence="2" id="KW-1185">Reference proteome</keyword>
<name>A0ACB9J218_9ASTR</name>
<dbReference type="Proteomes" id="UP001056120">
    <property type="component" value="Linkage Group LG06"/>
</dbReference>
<sequence length="184" mass="21150">MAHGMADCFQRVVNGARKSPVCDDPFVSYLAARLDVSPQILSTCTIFPSNNQKLGKPWVEGDVDDEGEEEEFLGSNAGGDEEEELDFGEQHHQHQDEPEHVVPSPPLGGYYYGPPYLDNIVVMNRMESMEQTMGQFMDLMLDTRRKIRGHVLVHRMQQHQQMHPEQYRQLPPRHPRRSMSYQSP</sequence>
<evidence type="ECO:0000313" key="1">
    <source>
        <dbReference type="EMBL" id="KAI3814372.1"/>
    </source>
</evidence>
<accession>A0ACB9J218</accession>
<reference evidence="1 2" key="2">
    <citation type="journal article" date="2022" name="Mol. Ecol. Resour.">
        <title>The genomes of chicory, endive, great burdock and yacon provide insights into Asteraceae paleo-polyploidization history and plant inulin production.</title>
        <authorList>
            <person name="Fan W."/>
            <person name="Wang S."/>
            <person name="Wang H."/>
            <person name="Wang A."/>
            <person name="Jiang F."/>
            <person name="Liu H."/>
            <person name="Zhao H."/>
            <person name="Xu D."/>
            <person name="Zhang Y."/>
        </authorList>
    </citation>
    <scope>NUCLEOTIDE SEQUENCE [LARGE SCALE GENOMIC DNA]</scope>
    <source>
        <strain evidence="2">cv. Yunnan</strain>
        <tissue evidence="1">Leaves</tissue>
    </source>
</reference>
<organism evidence="1 2">
    <name type="scientific">Smallanthus sonchifolius</name>
    <dbReference type="NCBI Taxonomy" id="185202"/>
    <lineage>
        <taxon>Eukaryota</taxon>
        <taxon>Viridiplantae</taxon>
        <taxon>Streptophyta</taxon>
        <taxon>Embryophyta</taxon>
        <taxon>Tracheophyta</taxon>
        <taxon>Spermatophyta</taxon>
        <taxon>Magnoliopsida</taxon>
        <taxon>eudicotyledons</taxon>
        <taxon>Gunneridae</taxon>
        <taxon>Pentapetalae</taxon>
        <taxon>asterids</taxon>
        <taxon>campanulids</taxon>
        <taxon>Asterales</taxon>
        <taxon>Asteraceae</taxon>
        <taxon>Asteroideae</taxon>
        <taxon>Heliantheae alliance</taxon>
        <taxon>Millerieae</taxon>
        <taxon>Smallanthus</taxon>
    </lineage>
</organism>